<dbReference type="InterPro" id="IPR001347">
    <property type="entry name" value="SIS_dom"/>
</dbReference>
<accession>A0A6M1SQX8</accession>
<dbReference type="Gene3D" id="3.40.50.10490">
    <property type="entry name" value="Glucose-6-phosphate isomerase like protein, domain 1"/>
    <property type="match status" value="2"/>
</dbReference>
<feature type="domain" description="SIS" evidence="3">
    <location>
        <begin position="32"/>
        <end position="175"/>
    </location>
</feature>
<dbReference type="PROSITE" id="PS51464">
    <property type="entry name" value="SIS"/>
    <property type="match status" value="2"/>
</dbReference>
<comment type="caution">
    <text evidence="4">The sequence shown here is derived from an EMBL/GenBank/DDBJ whole genome shotgun (WGS) entry which is preliminary data.</text>
</comment>
<dbReference type="CDD" id="cd05009">
    <property type="entry name" value="SIS_GlmS_GlmD_2"/>
    <property type="match status" value="1"/>
</dbReference>
<keyword evidence="1" id="KW-0808">Transferase</keyword>
<evidence type="ECO:0000259" key="3">
    <source>
        <dbReference type="PROSITE" id="PS51464"/>
    </source>
</evidence>
<dbReference type="InterPro" id="IPR035490">
    <property type="entry name" value="GlmS/FrlB_SIS"/>
</dbReference>
<dbReference type="PANTHER" id="PTHR10937:SF8">
    <property type="entry name" value="AMINOTRANSFERASE-RELATED"/>
    <property type="match status" value="1"/>
</dbReference>
<evidence type="ECO:0000313" key="4">
    <source>
        <dbReference type="EMBL" id="NGP19024.1"/>
    </source>
</evidence>
<dbReference type="RefSeq" id="WP_164535272.1">
    <property type="nucleotide sequence ID" value="NZ_JAALFG010000004.1"/>
</dbReference>
<dbReference type="SUPFAM" id="SSF53697">
    <property type="entry name" value="SIS domain"/>
    <property type="match status" value="1"/>
</dbReference>
<sequence length="342" mass="35568">MTDTTFMRQEVDQIPGVVRTFLDASGSVLENAAARLRHEDPAMVITVARGSSDHASAYLKYAIELTLGLPVASVGPSIASIYGRDLKLDRAVAIAVSQSGKSPDIVGMAQSAKRSGATTIAITNTPASPLAEASDFTIDLHAGVEKSVAATKTFVTSVVAGLALLARWSGDGELKAAVDALPESLAKAVACDWSEMIDALDGHSALYVLGRGPGFAIANEAALKFKETCGIQGESYSAAEVMHGPVSIVTKGYPVLGLAARDAAEASVADMAHKLAGQGARAFLTSERPGAATRLPFAATGHPITDPLSLIVSFYGFVEALARHRGLNPDQPPMLRKVTETV</sequence>
<dbReference type="Pfam" id="PF01380">
    <property type="entry name" value="SIS"/>
    <property type="match status" value="2"/>
</dbReference>
<dbReference type="Proteomes" id="UP000474802">
    <property type="component" value="Unassembled WGS sequence"/>
</dbReference>
<dbReference type="PANTHER" id="PTHR10937">
    <property type="entry name" value="GLUCOSAMINE--FRUCTOSE-6-PHOSPHATE AMINOTRANSFERASE, ISOMERIZING"/>
    <property type="match status" value="1"/>
</dbReference>
<dbReference type="GO" id="GO:0008483">
    <property type="term" value="F:transaminase activity"/>
    <property type="evidence" value="ECO:0007669"/>
    <property type="project" value="UniProtKB-KW"/>
</dbReference>
<organism evidence="4 5">
    <name type="scientific">Devosia aurantiaca</name>
    <dbReference type="NCBI Taxonomy" id="2714858"/>
    <lineage>
        <taxon>Bacteria</taxon>
        <taxon>Pseudomonadati</taxon>
        <taxon>Pseudomonadota</taxon>
        <taxon>Alphaproteobacteria</taxon>
        <taxon>Hyphomicrobiales</taxon>
        <taxon>Devosiaceae</taxon>
        <taxon>Devosia</taxon>
    </lineage>
</organism>
<feature type="domain" description="SIS" evidence="3">
    <location>
        <begin position="196"/>
        <end position="332"/>
    </location>
</feature>
<dbReference type="EMBL" id="JAALFG010000004">
    <property type="protein sequence ID" value="NGP19024.1"/>
    <property type="molecule type" value="Genomic_DNA"/>
</dbReference>
<dbReference type="AlphaFoldDB" id="A0A6M1SQX8"/>
<dbReference type="InterPro" id="IPR046348">
    <property type="entry name" value="SIS_dom_sf"/>
</dbReference>
<protein>
    <submittedName>
        <fullName evidence="4">SIS domain-containing protein</fullName>
    </submittedName>
</protein>
<dbReference type="GO" id="GO:1901135">
    <property type="term" value="P:carbohydrate derivative metabolic process"/>
    <property type="evidence" value="ECO:0007669"/>
    <property type="project" value="InterPro"/>
</dbReference>
<evidence type="ECO:0000256" key="1">
    <source>
        <dbReference type="ARBA" id="ARBA00022576"/>
    </source>
</evidence>
<keyword evidence="2" id="KW-0677">Repeat</keyword>
<evidence type="ECO:0000313" key="5">
    <source>
        <dbReference type="Proteomes" id="UP000474802"/>
    </source>
</evidence>
<keyword evidence="5" id="KW-1185">Reference proteome</keyword>
<dbReference type="GO" id="GO:0097367">
    <property type="term" value="F:carbohydrate derivative binding"/>
    <property type="evidence" value="ECO:0007669"/>
    <property type="project" value="InterPro"/>
</dbReference>
<reference evidence="4 5" key="2">
    <citation type="submission" date="2020-03" db="EMBL/GenBank/DDBJ databases">
        <title>Devosia chinhatensis sp. nov., isolated from a hexachlorocyclohexane (HCH) dump site in India.</title>
        <authorList>
            <person name="Kumar M."/>
            <person name="Lal R."/>
        </authorList>
    </citation>
    <scope>NUCLEOTIDE SEQUENCE [LARGE SCALE GENOMIC DNA]</scope>
    <source>
        <strain evidence="4 5">H239</strain>
    </source>
</reference>
<dbReference type="InterPro" id="IPR035466">
    <property type="entry name" value="GlmS/AgaS_SIS"/>
</dbReference>
<dbReference type="CDD" id="cd05008">
    <property type="entry name" value="SIS_GlmS_GlmD_1"/>
    <property type="match status" value="1"/>
</dbReference>
<evidence type="ECO:0000256" key="2">
    <source>
        <dbReference type="ARBA" id="ARBA00022737"/>
    </source>
</evidence>
<gene>
    <name evidence="4" type="ORF">G5575_16480</name>
</gene>
<reference evidence="4 5" key="1">
    <citation type="submission" date="2020-02" db="EMBL/GenBank/DDBJ databases">
        <authorList>
            <person name="Khan S.A."/>
            <person name="Jeon C.O."/>
            <person name="Chun B.H."/>
        </authorList>
    </citation>
    <scope>NUCLEOTIDE SEQUENCE [LARGE SCALE GENOMIC DNA]</scope>
    <source>
        <strain evidence="4 5">H239</strain>
    </source>
</reference>
<keyword evidence="1" id="KW-0032">Aminotransferase</keyword>
<proteinExistence type="predicted"/>
<name>A0A6M1SQX8_9HYPH</name>